<organism evidence="1 2">
    <name type="scientific">Usitatibacter rugosus</name>
    <dbReference type="NCBI Taxonomy" id="2732067"/>
    <lineage>
        <taxon>Bacteria</taxon>
        <taxon>Pseudomonadati</taxon>
        <taxon>Pseudomonadota</taxon>
        <taxon>Betaproteobacteria</taxon>
        <taxon>Nitrosomonadales</taxon>
        <taxon>Usitatibacteraceae</taxon>
        <taxon>Usitatibacter</taxon>
    </lineage>
</organism>
<dbReference type="AlphaFoldDB" id="A0A6M4GW68"/>
<evidence type="ECO:0008006" key="3">
    <source>
        <dbReference type="Google" id="ProtNLM"/>
    </source>
</evidence>
<evidence type="ECO:0000313" key="2">
    <source>
        <dbReference type="Proteomes" id="UP000501534"/>
    </source>
</evidence>
<dbReference type="RefSeq" id="WP_171091223.1">
    <property type="nucleotide sequence ID" value="NZ_CP053069.1"/>
</dbReference>
<dbReference type="Proteomes" id="UP000501534">
    <property type="component" value="Chromosome"/>
</dbReference>
<reference evidence="1 2" key="1">
    <citation type="submission" date="2020-04" db="EMBL/GenBank/DDBJ databases">
        <title>Usitatibacter rugosus gen. nov., sp. nov. and Usitatibacter palustris sp. nov., novel members of Usitatibacteraceae fam. nov. within the order Nitrosomonadales isolated from soil.</title>
        <authorList>
            <person name="Huber K.J."/>
            <person name="Neumann-Schaal M."/>
            <person name="Geppert A."/>
            <person name="Luckner M."/>
            <person name="Wanner G."/>
            <person name="Overmann J."/>
        </authorList>
    </citation>
    <scope>NUCLEOTIDE SEQUENCE [LARGE SCALE GENOMIC DNA]</scope>
    <source>
        <strain evidence="1 2">0125_3</strain>
    </source>
</reference>
<gene>
    <name evidence="1" type="ORF">DSM104443_01657</name>
</gene>
<name>A0A6M4GW68_9PROT</name>
<dbReference type="EMBL" id="CP053069">
    <property type="protein sequence ID" value="QJR10593.1"/>
    <property type="molecule type" value="Genomic_DNA"/>
</dbReference>
<keyword evidence="2" id="KW-1185">Reference proteome</keyword>
<proteinExistence type="predicted"/>
<sequence>MATLRRSQRGQALIIIFLGTLLIGGAMGGSSGLFHTGQQVRDLRERANNAIQDDLRREAVSRTFDAIETDLKSYTADRTALEKDAFVAFENHGATRADFEILFARADGLNAKARETFLSQREALRARINAEEWVVLWTPPKTESVEAFKSYGEKQGN</sequence>
<evidence type="ECO:0000313" key="1">
    <source>
        <dbReference type="EMBL" id="QJR10593.1"/>
    </source>
</evidence>
<dbReference type="KEGG" id="uru:DSM104443_01657"/>
<accession>A0A6M4GW68</accession>
<protein>
    <recommendedName>
        <fullName evidence="3">Heavy-metal resistance protein</fullName>
    </recommendedName>
</protein>